<dbReference type="EMBL" id="JACGCM010001009">
    <property type="protein sequence ID" value="KAF6162991.1"/>
    <property type="molecule type" value="Genomic_DNA"/>
</dbReference>
<reference evidence="1 2" key="1">
    <citation type="journal article" date="2020" name="IScience">
        <title>Genome Sequencing of the Endangered Kingdonia uniflora (Circaeasteraceae, Ranunculales) Reveals Potential Mechanisms of Evolutionary Specialization.</title>
        <authorList>
            <person name="Sun Y."/>
            <person name="Deng T."/>
            <person name="Zhang A."/>
            <person name="Moore M.J."/>
            <person name="Landis J.B."/>
            <person name="Lin N."/>
            <person name="Zhang H."/>
            <person name="Zhang X."/>
            <person name="Huang J."/>
            <person name="Zhang X."/>
            <person name="Sun H."/>
            <person name="Wang H."/>
        </authorList>
    </citation>
    <scope>NUCLEOTIDE SEQUENCE [LARGE SCALE GENOMIC DNA]</scope>
    <source>
        <strain evidence="1">TB1705</strain>
        <tissue evidence="1">Leaf</tissue>
    </source>
</reference>
<name>A0A7J7N6Z0_9MAGN</name>
<protein>
    <submittedName>
        <fullName evidence="1">Uncharacterized protein</fullName>
    </submittedName>
</protein>
<evidence type="ECO:0000313" key="2">
    <source>
        <dbReference type="Proteomes" id="UP000541444"/>
    </source>
</evidence>
<accession>A0A7J7N6Z0</accession>
<organism evidence="1 2">
    <name type="scientific">Kingdonia uniflora</name>
    <dbReference type="NCBI Taxonomy" id="39325"/>
    <lineage>
        <taxon>Eukaryota</taxon>
        <taxon>Viridiplantae</taxon>
        <taxon>Streptophyta</taxon>
        <taxon>Embryophyta</taxon>
        <taxon>Tracheophyta</taxon>
        <taxon>Spermatophyta</taxon>
        <taxon>Magnoliopsida</taxon>
        <taxon>Ranunculales</taxon>
        <taxon>Circaeasteraceae</taxon>
        <taxon>Kingdonia</taxon>
    </lineage>
</organism>
<dbReference type="Proteomes" id="UP000541444">
    <property type="component" value="Unassembled WGS sequence"/>
</dbReference>
<gene>
    <name evidence="1" type="ORF">GIB67_021140</name>
</gene>
<dbReference type="AlphaFoldDB" id="A0A7J7N6Z0"/>
<evidence type="ECO:0000313" key="1">
    <source>
        <dbReference type="EMBL" id="KAF6162991.1"/>
    </source>
</evidence>
<proteinExistence type="predicted"/>
<sequence>MEKDLEPNYSFTCRHITKGTTFNIHTHLSTNNFIDYNTIKPLRYSCIKMHSFISNISAKHIFKYA</sequence>
<keyword evidence="2" id="KW-1185">Reference proteome</keyword>
<comment type="caution">
    <text evidence="1">The sequence shown here is derived from an EMBL/GenBank/DDBJ whole genome shotgun (WGS) entry which is preliminary data.</text>
</comment>